<comment type="subcellular location">
    <subcellularLocation>
        <location evidence="1">Cytoplasm</location>
        <location evidence="1">Cytosol</location>
    </subcellularLocation>
</comment>
<proteinExistence type="inferred from homology"/>
<dbReference type="STRING" id="1548.CSCA_3189"/>
<evidence type="ECO:0000256" key="6">
    <source>
        <dbReference type="ARBA" id="ARBA00093785"/>
    </source>
</evidence>
<dbReference type="HOGENOM" id="CLU_170918_0_1_9"/>
<dbReference type="KEGG" id="csq:CSCA_3189"/>
<dbReference type="AlphaFoldDB" id="A0A0E3K1W1"/>
<accession>A0A0E3K1W1</accession>
<comment type="function">
    <text evidence="5">May act as an export chaperone for the filament capping protein FliD.</text>
</comment>
<keyword evidence="3" id="KW-1005">Bacterial flagellum biogenesis</keyword>
<evidence type="ECO:0000256" key="1">
    <source>
        <dbReference type="ARBA" id="ARBA00004514"/>
    </source>
</evidence>
<keyword evidence="2" id="KW-0963">Cytoplasm</keyword>
<gene>
    <name evidence="8" type="ORF">CSCA_3189</name>
</gene>
<evidence type="ECO:0000313" key="8">
    <source>
        <dbReference type="EMBL" id="AKA70314.1"/>
    </source>
</evidence>
<comment type="similarity">
    <text evidence="6">Belongs to the bacillales FliT family.</text>
</comment>
<evidence type="ECO:0000256" key="7">
    <source>
        <dbReference type="ARBA" id="ARBA00093797"/>
    </source>
</evidence>
<dbReference type="EMBL" id="CP009933">
    <property type="protein sequence ID" value="AKA70314.1"/>
    <property type="molecule type" value="Genomic_DNA"/>
</dbReference>
<dbReference type="InterPro" id="IPR008622">
    <property type="entry name" value="FliT"/>
</dbReference>
<reference evidence="8 9" key="1">
    <citation type="journal article" date="2015" name="J. Biotechnol.">
        <title>Complete genome sequence of a malodorant-producing acetogen, Clostridium scatologenes ATCC 25775(T).</title>
        <authorList>
            <person name="Zhu Z."/>
            <person name="Guo T."/>
            <person name="Zheng H."/>
            <person name="Song T."/>
            <person name="Ouyang P."/>
            <person name="Xie J."/>
        </authorList>
    </citation>
    <scope>NUCLEOTIDE SEQUENCE [LARGE SCALE GENOMIC DNA]</scope>
    <source>
        <strain evidence="8 9">ATCC 25775</strain>
    </source>
</reference>
<protein>
    <recommendedName>
        <fullName evidence="7">Flagellar protein FliT</fullName>
    </recommendedName>
</protein>
<evidence type="ECO:0000313" key="9">
    <source>
        <dbReference type="Proteomes" id="UP000033115"/>
    </source>
</evidence>
<sequence>MNNLELKKELKVYNSDTLKLIESLKKEDYDSLDGLLDKRQQTIDKIIKLNYTKEEFREIAEELQIPIYEKNLLDLMLKKREETKNELEKIASSKNASNVYNKKILNHSIFNKRI</sequence>
<dbReference type="Pfam" id="PF05400">
    <property type="entry name" value="FliT"/>
    <property type="match status" value="1"/>
</dbReference>
<evidence type="ECO:0000256" key="4">
    <source>
        <dbReference type="ARBA" id="ARBA00023186"/>
    </source>
</evidence>
<dbReference type="RefSeq" id="WP_029162523.1">
    <property type="nucleotide sequence ID" value="NZ_CP009933.1"/>
</dbReference>
<name>A0A0E3K1W1_CLOSL</name>
<organism evidence="8 9">
    <name type="scientific">Clostridium scatologenes</name>
    <dbReference type="NCBI Taxonomy" id="1548"/>
    <lineage>
        <taxon>Bacteria</taxon>
        <taxon>Bacillati</taxon>
        <taxon>Bacillota</taxon>
        <taxon>Clostridia</taxon>
        <taxon>Eubacteriales</taxon>
        <taxon>Clostridiaceae</taxon>
        <taxon>Clostridium</taxon>
    </lineage>
</organism>
<evidence type="ECO:0000256" key="3">
    <source>
        <dbReference type="ARBA" id="ARBA00022795"/>
    </source>
</evidence>
<keyword evidence="9" id="KW-1185">Reference proteome</keyword>
<evidence type="ECO:0000256" key="5">
    <source>
        <dbReference type="ARBA" id="ARBA00093765"/>
    </source>
</evidence>
<keyword evidence="4" id="KW-0143">Chaperone</keyword>
<evidence type="ECO:0000256" key="2">
    <source>
        <dbReference type="ARBA" id="ARBA00022490"/>
    </source>
</evidence>
<dbReference type="Proteomes" id="UP000033115">
    <property type="component" value="Chromosome"/>
</dbReference>